<dbReference type="Gene3D" id="3.40.605.10">
    <property type="entry name" value="Aldehyde Dehydrogenase, Chain A, domain 1"/>
    <property type="match status" value="1"/>
</dbReference>
<evidence type="ECO:0000256" key="8">
    <source>
        <dbReference type="ARBA" id="ARBA00066984"/>
    </source>
</evidence>
<dbReference type="SUPFAM" id="SSF53720">
    <property type="entry name" value="ALDH-like"/>
    <property type="match status" value="1"/>
</dbReference>
<dbReference type="FunFam" id="3.40.605.10:FF:000007">
    <property type="entry name" value="NAD/NADP-dependent betaine aldehyde dehydrogenase"/>
    <property type="match status" value="1"/>
</dbReference>
<dbReference type="EC" id="1.2.1.97" evidence="8"/>
<dbReference type="EC" id="1.2.1.3" evidence="5"/>
<dbReference type="Pfam" id="PF00171">
    <property type="entry name" value="Aldedh"/>
    <property type="match status" value="1"/>
</dbReference>
<dbReference type="InterPro" id="IPR016163">
    <property type="entry name" value="Ald_DH_C"/>
</dbReference>
<dbReference type="PANTHER" id="PTHR43521">
    <property type="entry name" value="ALPHA-AMINOADIPIC SEMIALDEHYDE DEHYDROGENASE"/>
    <property type="match status" value="1"/>
</dbReference>
<dbReference type="AlphaFoldDB" id="A0A6N9PYA4"/>
<sequence>MNNHVIKASNFIDGKWDEFSNNTITNVNPATLEPVSTINISTVEDVNRAVESSKRAFKEWSSFPAPKRGDILYKIAEELKKRKQELSELMTLEMGKVITESEGEIQEAIDMAYYMGGEGRRLSGEVVPSELPNKMAMAIREPLGVIGAISAFNFPVAVPSWKIFPSLIVGNTVVWKPSPNTSGIAAEFVKCMVDAGLPKGVINLVVGGEDKVGEALVSHPDISLISFTGSTHVGQKVYQACAANHKQVSLELGGKNAIMVLEDADLPLAARAIAWGAFGTTGQRCTSTSRIIVQKSVLEELTPLLLEEVAQLKIGNGINHDVNVGPLINKEALKRVEQYVELAKKDGVPIHYGGNKIGEEGYYFEPTVIGPVSPSSAFATEEIFGPILSIITVDTFDEAIEVNNSVDFGLSSAIFTRDLNKAMKAVRKVDTGIVYINHSTSGAEIQMPFGGTKHTGNGKREAGQAALDTFSEWKTIYIDYSGDLQRAQIDVDFA</sequence>
<evidence type="ECO:0000313" key="14">
    <source>
        <dbReference type="Proteomes" id="UP000448943"/>
    </source>
</evidence>
<name>A0A6N9PYA4_9BACL</name>
<comment type="subunit">
    <text evidence="2">Homotetramer.</text>
</comment>
<evidence type="ECO:0000256" key="10">
    <source>
        <dbReference type="PROSITE-ProRule" id="PRU10007"/>
    </source>
</evidence>
<proteinExistence type="inferred from homology"/>
<evidence type="ECO:0000313" key="13">
    <source>
        <dbReference type="EMBL" id="NBI27947.1"/>
    </source>
</evidence>
<comment type="similarity">
    <text evidence="1 11">Belongs to the aldehyde dehydrogenase family.</text>
</comment>
<protein>
    <recommendedName>
        <fullName evidence="9">3-sulfolactaldehyde dehydrogenase</fullName>
        <ecNumber evidence="5">1.2.1.3</ecNumber>
        <ecNumber evidence="8">1.2.1.97</ecNumber>
    </recommendedName>
</protein>
<dbReference type="OrthoDB" id="20170at2"/>
<evidence type="ECO:0000259" key="12">
    <source>
        <dbReference type="Pfam" id="PF00171"/>
    </source>
</evidence>
<dbReference type="EMBL" id="SIJB01000007">
    <property type="protein sequence ID" value="NBI27947.1"/>
    <property type="molecule type" value="Genomic_DNA"/>
</dbReference>
<dbReference type="InterPro" id="IPR029510">
    <property type="entry name" value="Ald_DH_CS_GLU"/>
</dbReference>
<dbReference type="GO" id="GO:0004029">
    <property type="term" value="F:aldehyde dehydrogenase (NAD+) activity"/>
    <property type="evidence" value="ECO:0007669"/>
    <property type="project" value="UniProtKB-EC"/>
</dbReference>
<evidence type="ECO:0000256" key="3">
    <source>
        <dbReference type="ARBA" id="ARBA00023002"/>
    </source>
</evidence>
<keyword evidence="14" id="KW-1185">Reference proteome</keyword>
<comment type="caution">
    <text evidence="13">The sequence shown here is derived from an EMBL/GenBank/DDBJ whole genome shotgun (WGS) entry which is preliminary data.</text>
</comment>
<evidence type="ECO:0000256" key="9">
    <source>
        <dbReference type="ARBA" id="ARBA00067277"/>
    </source>
</evidence>
<dbReference type="InterPro" id="IPR016161">
    <property type="entry name" value="Ald_DH/histidinol_DH"/>
</dbReference>
<dbReference type="InterPro" id="IPR015590">
    <property type="entry name" value="Aldehyde_DH_dom"/>
</dbReference>
<comment type="function">
    <text evidence="7">Part of the sulfo-TAL (or sulfo-SFT) pathway, a D-sulfoquinovose degradation pathway that produces sulfolactate (SL). Catalyzes the oxidation of 3-sulfolactaldehyde (SLA) to sulfolactate (SL).</text>
</comment>
<dbReference type="InterPro" id="IPR016162">
    <property type="entry name" value="Ald_DH_N"/>
</dbReference>
<dbReference type="CDD" id="cd07086">
    <property type="entry name" value="ALDH_F7_AASADH-like"/>
    <property type="match status" value="1"/>
</dbReference>
<evidence type="ECO:0000256" key="1">
    <source>
        <dbReference type="ARBA" id="ARBA00009986"/>
    </source>
</evidence>
<accession>A0A6N9PYA4</accession>
<reference evidence="13 14" key="1">
    <citation type="submission" date="2019-01" db="EMBL/GenBank/DDBJ databases">
        <title>Chengkuizengella sp. nov., isolated from deep-sea sediment of East Pacific Ocean.</title>
        <authorList>
            <person name="Yang J."/>
            <person name="Lai Q."/>
            <person name="Shao Z."/>
        </authorList>
    </citation>
    <scope>NUCLEOTIDE SEQUENCE [LARGE SCALE GENOMIC DNA]</scope>
    <source>
        <strain evidence="13 14">YPA3-1-1</strain>
    </source>
</reference>
<comment type="catalytic activity">
    <reaction evidence="6">
        <text>(2S)-3-sulfolactaldehyde + NAD(+) + H2O = (2S)-3-sulfolactate + NADH + 2 H(+)</text>
        <dbReference type="Rhea" id="RHEA:47932"/>
        <dbReference type="ChEBI" id="CHEBI:15377"/>
        <dbReference type="ChEBI" id="CHEBI:15378"/>
        <dbReference type="ChEBI" id="CHEBI:57540"/>
        <dbReference type="ChEBI" id="CHEBI:57945"/>
        <dbReference type="ChEBI" id="CHEBI:61289"/>
        <dbReference type="ChEBI" id="CHEBI:90109"/>
        <dbReference type="EC" id="1.2.1.97"/>
    </reaction>
    <physiologicalReaction direction="left-to-right" evidence="6">
        <dbReference type="Rhea" id="RHEA:47933"/>
    </physiologicalReaction>
</comment>
<gene>
    <name evidence="13" type="ORF">ERL59_03100</name>
</gene>
<keyword evidence="3 11" id="KW-0560">Oxidoreductase</keyword>
<dbReference type="FunFam" id="3.40.309.10:FF:000009">
    <property type="entry name" value="Aldehyde dehydrogenase A"/>
    <property type="match status" value="1"/>
</dbReference>
<evidence type="ECO:0000256" key="6">
    <source>
        <dbReference type="ARBA" id="ARBA00050326"/>
    </source>
</evidence>
<dbReference type="Proteomes" id="UP000448943">
    <property type="component" value="Unassembled WGS sequence"/>
</dbReference>
<evidence type="ECO:0000256" key="5">
    <source>
        <dbReference type="ARBA" id="ARBA00024226"/>
    </source>
</evidence>
<feature type="active site" evidence="10">
    <location>
        <position position="251"/>
    </location>
</feature>
<evidence type="ECO:0000256" key="11">
    <source>
        <dbReference type="RuleBase" id="RU003345"/>
    </source>
</evidence>
<evidence type="ECO:0000256" key="4">
    <source>
        <dbReference type="ARBA" id="ARBA00023027"/>
    </source>
</evidence>
<evidence type="ECO:0000256" key="7">
    <source>
        <dbReference type="ARBA" id="ARBA00054572"/>
    </source>
</evidence>
<dbReference type="InterPro" id="IPR044638">
    <property type="entry name" value="ALDH7A1-like"/>
</dbReference>
<dbReference type="PANTHER" id="PTHR43521:SF1">
    <property type="entry name" value="ALPHA-AMINOADIPIC SEMIALDEHYDE DEHYDROGENASE"/>
    <property type="match status" value="1"/>
</dbReference>
<dbReference type="PROSITE" id="PS00687">
    <property type="entry name" value="ALDEHYDE_DEHYDR_GLU"/>
    <property type="match status" value="1"/>
</dbReference>
<feature type="domain" description="Aldehyde dehydrogenase" evidence="12">
    <location>
        <begin position="19"/>
        <end position="476"/>
    </location>
</feature>
<dbReference type="RefSeq" id="WP_160644396.1">
    <property type="nucleotide sequence ID" value="NZ_SIJB01000007.1"/>
</dbReference>
<organism evidence="13 14">
    <name type="scientific">Chengkuizengella marina</name>
    <dbReference type="NCBI Taxonomy" id="2507566"/>
    <lineage>
        <taxon>Bacteria</taxon>
        <taxon>Bacillati</taxon>
        <taxon>Bacillota</taxon>
        <taxon>Bacilli</taxon>
        <taxon>Bacillales</taxon>
        <taxon>Paenibacillaceae</taxon>
        <taxon>Chengkuizengella</taxon>
    </lineage>
</organism>
<keyword evidence="4" id="KW-0520">NAD</keyword>
<dbReference type="Gene3D" id="3.40.309.10">
    <property type="entry name" value="Aldehyde Dehydrogenase, Chain A, domain 2"/>
    <property type="match status" value="1"/>
</dbReference>
<evidence type="ECO:0000256" key="2">
    <source>
        <dbReference type="ARBA" id="ARBA00011881"/>
    </source>
</evidence>